<protein>
    <submittedName>
        <fullName evidence="6">Rieske 2Fe-2S domain-containing protein</fullName>
    </submittedName>
</protein>
<name>A0ABX0PVL2_9GAMM</name>
<organism evidence="6 7">
    <name type="scientific">Billgrantia bachuensis</name>
    <dbReference type="NCBI Taxonomy" id="2717286"/>
    <lineage>
        <taxon>Bacteria</taxon>
        <taxon>Pseudomonadati</taxon>
        <taxon>Pseudomonadota</taxon>
        <taxon>Gammaproteobacteria</taxon>
        <taxon>Oceanospirillales</taxon>
        <taxon>Halomonadaceae</taxon>
        <taxon>Billgrantia</taxon>
    </lineage>
</organism>
<keyword evidence="1" id="KW-0001">2Fe-2S</keyword>
<gene>
    <name evidence="6" type="ORF">HBJ55_18765</name>
</gene>
<evidence type="ECO:0000256" key="4">
    <source>
        <dbReference type="ARBA" id="ARBA00023014"/>
    </source>
</evidence>
<evidence type="ECO:0000313" key="6">
    <source>
        <dbReference type="EMBL" id="NIC07474.1"/>
    </source>
</evidence>
<dbReference type="Pfam" id="PF00355">
    <property type="entry name" value="Rieske"/>
    <property type="match status" value="1"/>
</dbReference>
<dbReference type="PROSITE" id="PS51296">
    <property type="entry name" value="RIESKE"/>
    <property type="match status" value="1"/>
</dbReference>
<accession>A0ABX0PVL2</accession>
<dbReference type="Proteomes" id="UP001318321">
    <property type="component" value="Unassembled WGS sequence"/>
</dbReference>
<comment type="caution">
    <text evidence="6">The sequence shown here is derived from an EMBL/GenBank/DDBJ whole genome shotgun (WGS) entry which is preliminary data.</text>
</comment>
<dbReference type="Gene3D" id="2.102.10.10">
    <property type="entry name" value="Rieske [2Fe-2S] iron-sulphur domain"/>
    <property type="match status" value="1"/>
</dbReference>
<dbReference type="SUPFAM" id="SSF50022">
    <property type="entry name" value="ISP domain"/>
    <property type="match status" value="1"/>
</dbReference>
<evidence type="ECO:0000259" key="5">
    <source>
        <dbReference type="PROSITE" id="PS51296"/>
    </source>
</evidence>
<evidence type="ECO:0000256" key="1">
    <source>
        <dbReference type="ARBA" id="ARBA00022714"/>
    </source>
</evidence>
<keyword evidence="2" id="KW-0479">Metal-binding</keyword>
<feature type="domain" description="Rieske" evidence="5">
    <location>
        <begin position="16"/>
        <end position="121"/>
    </location>
</feature>
<keyword evidence="7" id="KW-1185">Reference proteome</keyword>
<evidence type="ECO:0000313" key="7">
    <source>
        <dbReference type="Proteomes" id="UP001318321"/>
    </source>
</evidence>
<evidence type="ECO:0000256" key="3">
    <source>
        <dbReference type="ARBA" id="ARBA00023004"/>
    </source>
</evidence>
<dbReference type="InterPro" id="IPR017941">
    <property type="entry name" value="Rieske_2Fe-2S"/>
</dbReference>
<reference evidence="6 7" key="1">
    <citation type="submission" date="2020-03" db="EMBL/GenBank/DDBJ databases">
        <title>Identification of Halomonas strains.</title>
        <authorList>
            <person name="Xiao Z."/>
            <person name="Dong F."/>
            <person name="Wang Z."/>
            <person name="Zhao J.-Y."/>
        </authorList>
    </citation>
    <scope>NUCLEOTIDE SEQUENCE [LARGE SCALE GENOMIC DNA]</scope>
    <source>
        <strain evidence="6 7">DX6</strain>
    </source>
</reference>
<evidence type="ECO:0000256" key="2">
    <source>
        <dbReference type="ARBA" id="ARBA00022723"/>
    </source>
</evidence>
<keyword evidence="3" id="KW-0408">Iron</keyword>
<dbReference type="RefSeq" id="WP_167118649.1">
    <property type="nucleotide sequence ID" value="NZ_JAAQTO010000053.1"/>
</dbReference>
<proteinExistence type="predicted"/>
<dbReference type="InterPro" id="IPR036922">
    <property type="entry name" value="Rieske_2Fe-2S_sf"/>
</dbReference>
<keyword evidence="4" id="KW-0411">Iron-sulfur</keyword>
<sequence length="126" mass="13730">MTQAWQQYRSAPAPGTRLVRLEELTPGETHSLTLASEKGTFPLLLIRLDEALFGYVNACPHQYLPLDQRGSRILSRDGEQLRCSNHDATFSTRTGEGLGGFGLGCELDRVPVSVDAEGWIVVGAST</sequence>
<dbReference type="EMBL" id="JAAQTO010000053">
    <property type="protein sequence ID" value="NIC07474.1"/>
    <property type="molecule type" value="Genomic_DNA"/>
</dbReference>